<feature type="transmembrane region" description="Helical" evidence="1">
    <location>
        <begin position="85"/>
        <end position="113"/>
    </location>
</feature>
<organism evidence="2 3">
    <name type="scientific">Arcobacter lacus</name>
    <dbReference type="NCBI Taxonomy" id="1912876"/>
    <lineage>
        <taxon>Bacteria</taxon>
        <taxon>Pseudomonadati</taxon>
        <taxon>Campylobacterota</taxon>
        <taxon>Epsilonproteobacteria</taxon>
        <taxon>Campylobacterales</taxon>
        <taxon>Arcobacteraceae</taxon>
        <taxon>Arcobacter</taxon>
    </lineage>
</organism>
<evidence type="ECO:0000313" key="2">
    <source>
        <dbReference type="EMBL" id="PUE65622.1"/>
    </source>
</evidence>
<comment type="caution">
    <text evidence="2">The sequence shown here is derived from an EMBL/GenBank/DDBJ whole genome shotgun (WGS) entry which is preliminary data.</text>
</comment>
<feature type="transmembrane region" description="Helical" evidence="1">
    <location>
        <begin position="35"/>
        <end position="65"/>
    </location>
</feature>
<protein>
    <submittedName>
        <fullName evidence="2">Uncharacterized protein</fullName>
    </submittedName>
</protein>
<dbReference type="Proteomes" id="UP000251311">
    <property type="component" value="Unassembled WGS sequence"/>
</dbReference>
<feature type="transmembrane region" description="Helical" evidence="1">
    <location>
        <begin position="159"/>
        <end position="178"/>
    </location>
</feature>
<evidence type="ECO:0000313" key="3">
    <source>
        <dbReference type="Proteomes" id="UP000251311"/>
    </source>
</evidence>
<keyword evidence="1" id="KW-0472">Membrane</keyword>
<keyword evidence="1" id="KW-0812">Transmembrane</keyword>
<sequence>MIFIIEILVVLLTIGWYLEKFLIKKNWSNPFLNTFYIFNMIFSSPFNVLFGVIVTSFIGIILALYQFDIVNPSNTNITKLINPPIAGIITLSIITIILFIVLTIFSGITVYRIWADDKGIKGYKNLLEFSKRFIFRIPLLIVTLGFFLPNLMMGEITSLSYEIMVHGLYVIPIFMLITKKINFRIKNN</sequence>
<feature type="transmembrane region" description="Helical" evidence="1">
    <location>
        <begin position="133"/>
        <end position="153"/>
    </location>
</feature>
<reference evidence="2 3" key="1">
    <citation type="submission" date="2017-02" db="EMBL/GenBank/DDBJ databases">
        <title>Arcobacter lacus sp. nov., a new species isolated from reclaimed water.</title>
        <authorList>
            <person name="Figueras M.J."/>
            <person name="Perez-Cataluna A."/>
            <person name="Salas-Masso N."/>
        </authorList>
    </citation>
    <scope>NUCLEOTIDE SEQUENCE [LARGE SCALE GENOMIC DNA]</scope>
    <source>
        <strain evidence="2 3">RW43-9</strain>
    </source>
</reference>
<feature type="transmembrane region" description="Helical" evidence="1">
    <location>
        <begin position="6"/>
        <end position="23"/>
    </location>
</feature>
<keyword evidence="1" id="KW-1133">Transmembrane helix</keyword>
<evidence type="ECO:0000256" key="1">
    <source>
        <dbReference type="SAM" id="Phobius"/>
    </source>
</evidence>
<dbReference type="EMBL" id="MUXF01000015">
    <property type="protein sequence ID" value="PUE65622.1"/>
    <property type="molecule type" value="Genomic_DNA"/>
</dbReference>
<gene>
    <name evidence="2" type="ORF">B0175_07640</name>
</gene>
<accession>A0ABX5JG15</accession>
<proteinExistence type="predicted"/>
<keyword evidence="3" id="KW-1185">Reference proteome</keyword>
<name>A0ABX5JG15_9BACT</name>
<dbReference type="RefSeq" id="WP_108528025.1">
    <property type="nucleotide sequence ID" value="NZ_MUXF01000015.1"/>
</dbReference>